<dbReference type="SMART" id="SM00216">
    <property type="entry name" value="VWD"/>
    <property type="match status" value="1"/>
</dbReference>
<evidence type="ECO:0000313" key="5">
    <source>
        <dbReference type="Proteomes" id="UP000192247"/>
    </source>
</evidence>
<evidence type="ECO:0000313" key="4">
    <source>
        <dbReference type="EMBL" id="OQR71212.1"/>
    </source>
</evidence>
<dbReference type="InterPro" id="IPR050733">
    <property type="entry name" value="Vitellogenin/Apolipophorin"/>
</dbReference>
<dbReference type="InterPro" id="IPR011030">
    <property type="entry name" value="Lipovitellin_superhlx_dom"/>
</dbReference>
<evidence type="ECO:0000259" key="3">
    <source>
        <dbReference type="PROSITE" id="PS51233"/>
    </source>
</evidence>
<proteinExistence type="predicted"/>
<comment type="caution">
    <text evidence="4">The sequence shown here is derived from an EMBL/GenBank/DDBJ whole genome shotgun (WGS) entry which is preliminary data.</text>
</comment>
<dbReference type="PANTHER" id="PTHR23345">
    <property type="entry name" value="VITELLOGENIN-RELATED"/>
    <property type="match status" value="1"/>
</dbReference>
<dbReference type="InterPro" id="IPR001747">
    <property type="entry name" value="Vitellogenin_N"/>
</dbReference>
<dbReference type="PANTHER" id="PTHR23345:SF15">
    <property type="entry name" value="VITELLOGENIN 1-RELATED"/>
    <property type="match status" value="1"/>
</dbReference>
<dbReference type="Gene3D" id="2.20.80.10">
    <property type="entry name" value="Lipovitellin-phosvitin complex, chain A, domain 4"/>
    <property type="match status" value="1"/>
</dbReference>
<dbReference type="Pfam" id="PF09172">
    <property type="entry name" value="Vit_open_b-sht"/>
    <property type="match status" value="1"/>
</dbReference>
<dbReference type="InParanoid" id="A0A1V9XCZ0"/>
<dbReference type="PROSITE" id="PS51233">
    <property type="entry name" value="VWFD"/>
    <property type="match status" value="1"/>
</dbReference>
<dbReference type="Pfam" id="PF00094">
    <property type="entry name" value="VWD"/>
    <property type="match status" value="1"/>
</dbReference>
<dbReference type="OrthoDB" id="5956066at2759"/>
<protein>
    <submittedName>
        <fullName evidence="4">Large lipid transfer protein-like</fullName>
    </submittedName>
</protein>
<dbReference type="Proteomes" id="UP000192247">
    <property type="component" value="Unassembled WGS sequence"/>
</dbReference>
<keyword evidence="2" id="KW-0325">Glycoprotein</keyword>
<dbReference type="InterPro" id="IPR015255">
    <property type="entry name" value="Vitellinogen_open_b-sht"/>
</dbReference>
<gene>
    <name evidence="4" type="ORF">BIW11_11142</name>
</gene>
<keyword evidence="5" id="KW-1185">Reference proteome</keyword>
<sequence length="1104" mass="126811">MFGGRHGDTAGIARPLATTRGLGREVWAERFGPGGWVRELGQGFESNDAEHLCQLAKGPAIGRGDAHSIDNPRYFVEAADQMGRGAKENREHHLDAMRGLLMIAPAHTAAVRKVSAEIYFDHTKPSDIRMLASVALFAKTAAPFNLLQGLIDDLKHEPSDQVKMFVVSIIKEIDKKSDHPCFKPIAQHIRYLAPKVAALFPSEWKRKDFLTSYFMLSSGYDATYDYGGHSMFAVLMSDSYLPSVMHIAFGDYMANYFFESFGLTIRQQGMERVIDHMMSPKRFGTAFGHSLWNFGGRRRLARNAADVSTLEQTIEEKLKIAPKRYDPMRFEMQINAFGHDIDILSLNESHFMPLISPKYTPGMLIDNLLKTDRDLHHFHNMRDMTFMVPTEFGLPAWLDIQMPTVISYTRKSSSFDMTKEGAIKMKLDHRLVIDSRLTENFGFGIPLMHVALGMGFSKRVGVNLPLNVDMDANLATGKVSFNKDFRLPHDLINYHFNPYSFKHYLNEPEKSMELALFKDQEVKQFKQEILGDILGVNFHVDGYRLPDEALSQDLTDWLYKFDWRQKLYYWITNPKWHPRKLRLSAQPAETNPSTGRVFTVKHKMTPPEATERPASTFKEFQTDLPESFVHVWHVTDTFKGTKERRAEIEFRYSYTPDRTKHWFQLFYDRTPFSSKEKDHVKVCLISKAKQTTTDWEKVHNDKIQHVNDDQKVEVDTTLHYGKNCKSGAEVVTHVEYSHSDQQKQWLHELETGVTQTQVHGLDNPFMKHFKGCTKGLKKGLMFPYSCHKFIIHSSQLNKMTMDVKFNEHVRLHENPVLTTLYSIMRSAYYPHLRLDFMRPNGTTPGEIHVKSVVRTPCIDQRVADIEFMGPRHTSIWKSVPVSWGAHWAPKTATHLGMTNMQSYSRKWYHRYCDIQHNSVATFDNVMYEIPETTCWKVLAKDCSEHKIFTILSRNTENKKKDVRVLMDMHIFDISHVGDAIMLKMDGVEQKLVDDKPKVVMNERGVLTHILTTINRTLATIETPVYGLSVVAVDSSVFVQVAPFYRGKLCGLCGDFNLDRQHEFLTTDGRRHNTAWSYASNFVVPDDMCTIPPDTGASTPVVTHY</sequence>
<name>A0A1V9XCZ0_9ACAR</name>
<evidence type="ECO:0000256" key="1">
    <source>
        <dbReference type="ARBA" id="ARBA00023157"/>
    </source>
</evidence>
<organism evidence="4 5">
    <name type="scientific">Tropilaelaps mercedesae</name>
    <dbReference type="NCBI Taxonomy" id="418985"/>
    <lineage>
        <taxon>Eukaryota</taxon>
        <taxon>Metazoa</taxon>
        <taxon>Ecdysozoa</taxon>
        <taxon>Arthropoda</taxon>
        <taxon>Chelicerata</taxon>
        <taxon>Arachnida</taxon>
        <taxon>Acari</taxon>
        <taxon>Parasitiformes</taxon>
        <taxon>Mesostigmata</taxon>
        <taxon>Gamasina</taxon>
        <taxon>Dermanyssoidea</taxon>
        <taxon>Laelapidae</taxon>
        <taxon>Tropilaelaps</taxon>
    </lineage>
</organism>
<dbReference type="InterPro" id="IPR001846">
    <property type="entry name" value="VWF_type-D"/>
</dbReference>
<dbReference type="GO" id="GO:0045735">
    <property type="term" value="F:nutrient reservoir activity"/>
    <property type="evidence" value="ECO:0007669"/>
    <property type="project" value="UniProtKB-KW"/>
</dbReference>
<feature type="domain" description="VWFD" evidence="3">
    <location>
        <begin position="910"/>
        <end position="1089"/>
    </location>
</feature>
<reference evidence="4 5" key="1">
    <citation type="journal article" date="2017" name="Gigascience">
        <title>Draft genome of the honey bee ectoparasitic mite, Tropilaelaps mercedesae, is shaped by the parasitic life history.</title>
        <authorList>
            <person name="Dong X."/>
            <person name="Armstrong S.D."/>
            <person name="Xia D."/>
            <person name="Makepeace B.L."/>
            <person name="Darby A.C."/>
            <person name="Kadowaki T."/>
        </authorList>
    </citation>
    <scope>NUCLEOTIDE SEQUENCE [LARGE SCALE GENOMIC DNA]</scope>
    <source>
        <strain evidence="4">Wuxi-XJTLU</strain>
    </source>
</reference>
<dbReference type="SUPFAM" id="SSF56968">
    <property type="entry name" value="Lipovitellin-phosvitin complex, beta-sheet shell regions"/>
    <property type="match status" value="1"/>
</dbReference>
<dbReference type="InterPro" id="IPR015819">
    <property type="entry name" value="Lipid_transp_b-sht_shell"/>
</dbReference>
<evidence type="ECO:0000256" key="2">
    <source>
        <dbReference type="ARBA" id="ARBA00023180"/>
    </source>
</evidence>
<dbReference type="GO" id="GO:0005319">
    <property type="term" value="F:lipid transporter activity"/>
    <property type="evidence" value="ECO:0007669"/>
    <property type="project" value="InterPro"/>
</dbReference>
<accession>A0A1V9XCZ0</accession>
<dbReference type="AlphaFoldDB" id="A0A1V9XCZ0"/>
<dbReference type="SUPFAM" id="SSF48431">
    <property type="entry name" value="Lipovitellin-phosvitin complex, superhelical domain"/>
    <property type="match status" value="1"/>
</dbReference>
<dbReference type="SMART" id="SM01169">
    <property type="entry name" value="DUF1943"/>
    <property type="match status" value="1"/>
</dbReference>
<dbReference type="EMBL" id="MNPL01015162">
    <property type="protein sequence ID" value="OQR71212.1"/>
    <property type="molecule type" value="Genomic_DNA"/>
</dbReference>
<dbReference type="Pfam" id="PF01347">
    <property type="entry name" value="Vitellogenin_N"/>
    <property type="match status" value="1"/>
</dbReference>
<dbReference type="Gene3D" id="1.25.10.20">
    <property type="entry name" value="Vitellinogen, superhelical"/>
    <property type="match status" value="1"/>
</dbReference>
<keyword evidence="1" id="KW-1015">Disulfide bond</keyword>
<dbReference type="STRING" id="418985.A0A1V9XCZ0"/>